<dbReference type="Proteomes" id="UP000026923">
    <property type="component" value="Unassembled WGS sequence"/>
</dbReference>
<reference evidence="2 3" key="1">
    <citation type="journal article" date="2013" name="Genome Announc.">
        <title>Draft Genome of the Nitrogen-Fixing Bacterium Pseudomonas stutzeri Strain KOS6 Isolated from Industrial Hydrocarbon Sludge.</title>
        <authorList>
            <person name="Grigoryeva T.V."/>
            <person name="Laikov A.V."/>
            <person name="Naumova R.P."/>
            <person name="Manolov A.I."/>
            <person name="Larin A.K."/>
            <person name="Karpova I.Y."/>
            <person name="Semashko T.A."/>
            <person name="Alexeev D.G."/>
            <person name="Kostryukova E.S."/>
            <person name="Muller R."/>
            <person name="Govorun V.M."/>
        </authorList>
    </citation>
    <scope>NUCLEOTIDE SEQUENCE [LARGE SCALE GENOMIC DNA]</scope>
    <source>
        <strain evidence="2 3">KOS6</strain>
    </source>
</reference>
<dbReference type="EMBL" id="AMCZ02000028">
    <property type="protein sequence ID" value="EWC39945.1"/>
    <property type="molecule type" value="Genomic_DNA"/>
</dbReference>
<comment type="caution">
    <text evidence="2">The sequence shown here is derived from an EMBL/GenBank/DDBJ whole genome shotgun (WGS) entry which is preliminary data.</text>
</comment>
<proteinExistence type="predicted"/>
<evidence type="ECO:0000256" key="1">
    <source>
        <dbReference type="SAM" id="MobiDB-lite"/>
    </source>
</evidence>
<organism evidence="2 3">
    <name type="scientific">Stutzerimonas stutzeri KOS6</name>
    <dbReference type="NCBI Taxonomy" id="1218352"/>
    <lineage>
        <taxon>Bacteria</taxon>
        <taxon>Pseudomonadati</taxon>
        <taxon>Pseudomonadota</taxon>
        <taxon>Gammaproteobacteria</taxon>
        <taxon>Pseudomonadales</taxon>
        <taxon>Pseudomonadaceae</taxon>
        <taxon>Stutzerimonas</taxon>
    </lineage>
</organism>
<feature type="compositionally biased region" description="Low complexity" evidence="1">
    <location>
        <begin position="58"/>
        <end position="70"/>
    </location>
</feature>
<feature type="region of interest" description="Disordered" evidence="1">
    <location>
        <begin position="1"/>
        <end position="29"/>
    </location>
</feature>
<accession>A0A061JNN4</accession>
<name>A0A061JNN4_STUST</name>
<protein>
    <submittedName>
        <fullName evidence="2">Uncharacterized protein</fullName>
    </submittedName>
</protein>
<feature type="compositionally biased region" description="Polar residues" evidence="1">
    <location>
        <begin position="1"/>
        <end position="10"/>
    </location>
</feature>
<dbReference type="HOGENOM" id="CLU_2754870_0_0_6"/>
<evidence type="ECO:0000313" key="2">
    <source>
        <dbReference type="EMBL" id="EWC39945.1"/>
    </source>
</evidence>
<evidence type="ECO:0000313" key="3">
    <source>
        <dbReference type="Proteomes" id="UP000026923"/>
    </source>
</evidence>
<gene>
    <name evidence="2" type="ORF">B597_017915</name>
</gene>
<feature type="region of interest" description="Disordered" evidence="1">
    <location>
        <begin position="42"/>
        <end position="70"/>
    </location>
</feature>
<dbReference type="AlphaFoldDB" id="A0A061JNN4"/>
<sequence length="70" mass="7565">MRTARTCTTCRSERQRVRQRPAHRGGALAGPIRRSRFGVIEGRQASRGGDSPQDFPLEASEARSAAGAKA</sequence>